<proteinExistence type="predicted"/>
<feature type="signal peptide" evidence="1">
    <location>
        <begin position="1"/>
        <end position="21"/>
    </location>
</feature>
<keyword evidence="3" id="KW-1185">Reference proteome</keyword>
<gene>
    <name evidence="2" type="ORF">HUW48_24125</name>
</gene>
<reference evidence="2 3" key="1">
    <citation type="submission" date="2020-08" db="EMBL/GenBank/DDBJ databases">
        <title>Adhaeribacter dokdonensis sp. nov., isolated from the rhizosphere of Elymus tsukushiensis, a plant native to the Dokdo Islands, Republic of Korea.</title>
        <authorList>
            <person name="Ghim S.Y."/>
        </authorList>
    </citation>
    <scope>NUCLEOTIDE SEQUENCE [LARGE SCALE GENOMIC DNA]</scope>
    <source>
        <strain evidence="2 3">KUDC8001</strain>
    </source>
</reference>
<dbReference type="PROSITE" id="PS51257">
    <property type="entry name" value="PROKAR_LIPOPROTEIN"/>
    <property type="match status" value="1"/>
</dbReference>
<evidence type="ECO:0000313" key="3">
    <source>
        <dbReference type="Proteomes" id="UP000514509"/>
    </source>
</evidence>
<dbReference type="EMBL" id="CP055153">
    <property type="protein sequence ID" value="QMU30919.1"/>
    <property type="molecule type" value="Genomic_DNA"/>
</dbReference>
<dbReference type="AlphaFoldDB" id="A0A7L7LEV7"/>
<dbReference type="Proteomes" id="UP000514509">
    <property type="component" value="Chromosome"/>
</dbReference>
<accession>A0A7L7LEV7</accession>
<evidence type="ECO:0008006" key="4">
    <source>
        <dbReference type="Google" id="ProtNLM"/>
    </source>
</evidence>
<feature type="chain" id="PRO_5029749515" description="META domain-containing protein" evidence="1">
    <location>
        <begin position="22"/>
        <end position="132"/>
    </location>
</feature>
<sequence length="132" mass="14774">MKKMHLLISLLAIVASIVSCKEDNEPTAQLDGVWIEQTDRSDTIVFKRLDGGSFLSLGRGREIRNGNELPKYGSGLYNYQIKGDSISLLSLFSSCSTCHETYYFVINGAELKVGDFYRKNSANPQPLTFIKE</sequence>
<keyword evidence="1" id="KW-0732">Signal</keyword>
<dbReference type="RefSeq" id="WP_182413361.1">
    <property type="nucleotide sequence ID" value="NZ_CP055153.1"/>
</dbReference>
<evidence type="ECO:0000256" key="1">
    <source>
        <dbReference type="SAM" id="SignalP"/>
    </source>
</evidence>
<name>A0A7L7LEV7_9BACT</name>
<protein>
    <recommendedName>
        <fullName evidence="4">META domain-containing protein</fullName>
    </recommendedName>
</protein>
<organism evidence="2 3">
    <name type="scientific">Adhaeribacter radiodurans</name>
    <dbReference type="NCBI Taxonomy" id="2745197"/>
    <lineage>
        <taxon>Bacteria</taxon>
        <taxon>Pseudomonadati</taxon>
        <taxon>Bacteroidota</taxon>
        <taxon>Cytophagia</taxon>
        <taxon>Cytophagales</taxon>
        <taxon>Hymenobacteraceae</taxon>
        <taxon>Adhaeribacter</taxon>
    </lineage>
</organism>
<evidence type="ECO:0000313" key="2">
    <source>
        <dbReference type="EMBL" id="QMU30919.1"/>
    </source>
</evidence>
<dbReference type="KEGG" id="add:HUW48_24125"/>